<evidence type="ECO:0000256" key="1">
    <source>
        <dbReference type="SAM" id="MobiDB-lite"/>
    </source>
</evidence>
<comment type="caution">
    <text evidence="2">The sequence shown here is derived from an EMBL/GenBank/DDBJ whole genome shotgun (WGS) entry which is preliminary data.</text>
</comment>
<organism evidence="2 3">
    <name type="scientific">Acacia crassicarpa</name>
    <name type="common">northern wattle</name>
    <dbReference type="NCBI Taxonomy" id="499986"/>
    <lineage>
        <taxon>Eukaryota</taxon>
        <taxon>Viridiplantae</taxon>
        <taxon>Streptophyta</taxon>
        <taxon>Embryophyta</taxon>
        <taxon>Tracheophyta</taxon>
        <taxon>Spermatophyta</taxon>
        <taxon>Magnoliopsida</taxon>
        <taxon>eudicotyledons</taxon>
        <taxon>Gunneridae</taxon>
        <taxon>Pentapetalae</taxon>
        <taxon>rosids</taxon>
        <taxon>fabids</taxon>
        <taxon>Fabales</taxon>
        <taxon>Fabaceae</taxon>
        <taxon>Caesalpinioideae</taxon>
        <taxon>mimosoid clade</taxon>
        <taxon>Acacieae</taxon>
        <taxon>Acacia</taxon>
    </lineage>
</organism>
<protein>
    <submittedName>
        <fullName evidence="2">Uncharacterized protein</fullName>
    </submittedName>
</protein>
<gene>
    <name evidence="2" type="ORF">QN277_010636</name>
</gene>
<evidence type="ECO:0000313" key="2">
    <source>
        <dbReference type="EMBL" id="KAK4253313.1"/>
    </source>
</evidence>
<keyword evidence="3" id="KW-1185">Reference proteome</keyword>
<feature type="compositionally biased region" description="Basic residues" evidence="1">
    <location>
        <begin position="1"/>
        <end position="24"/>
    </location>
</feature>
<name>A0AAE1M8G4_9FABA</name>
<sequence length="34" mass="4130">MASVGHKNRRKVVERKRKVKRVTRKISQQVSPWR</sequence>
<dbReference type="AlphaFoldDB" id="A0AAE1M8G4"/>
<dbReference type="Proteomes" id="UP001293593">
    <property type="component" value="Unassembled WGS sequence"/>
</dbReference>
<feature type="region of interest" description="Disordered" evidence="1">
    <location>
        <begin position="1"/>
        <end position="34"/>
    </location>
</feature>
<proteinExistence type="predicted"/>
<accession>A0AAE1M8G4</accession>
<dbReference type="EMBL" id="JAWXYG010000016">
    <property type="protein sequence ID" value="KAK4253313.1"/>
    <property type="molecule type" value="Genomic_DNA"/>
</dbReference>
<evidence type="ECO:0000313" key="3">
    <source>
        <dbReference type="Proteomes" id="UP001293593"/>
    </source>
</evidence>
<reference evidence="2" key="1">
    <citation type="submission" date="2023-10" db="EMBL/GenBank/DDBJ databases">
        <title>Chromosome-level genome of the transformable northern wattle, Acacia crassicarpa.</title>
        <authorList>
            <person name="Massaro I."/>
            <person name="Sinha N.R."/>
            <person name="Poethig S."/>
            <person name="Leichty A.R."/>
        </authorList>
    </citation>
    <scope>NUCLEOTIDE SEQUENCE</scope>
    <source>
        <strain evidence="2">Acra3RX</strain>
        <tissue evidence="2">Leaf</tissue>
    </source>
</reference>